<proteinExistence type="predicted"/>
<evidence type="ECO:0000256" key="2">
    <source>
        <dbReference type="PROSITE-ProRule" id="PRU00335"/>
    </source>
</evidence>
<dbReference type="Pfam" id="PF00440">
    <property type="entry name" value="TetR_N"/>
    <property type="match status" value="1"/>
</dbReference>
<dbReference type="PANTHER" id="PTHR30055:SF148">
    <property type="entry name" value="TETR-FAMILY TRANSCRIPTIONAL REGULATOR"/>
    <property type="match status" value="1"/>
</dbReference>
<dbReference type="Gene3D" id="1.10.357.10">
    <property type="entry name" value="Tetracycline Repressor, domain 2"/>
    <property type="match status" value="1"/>
</dbReference>
<dbReference type="Proteomes" id="UP000637980">
    <property type="component" value="Unassembled WGS sequence"/>
</dbReference>
<organism evidence="4 5">
    <name type="scientific">Pseudovibrio japonicus</name>
    <dbReference type="NCBI Taxonomy" id="366534"/>
    <lineage>
        <taxon>Bacteria</taxon>
        <taxon>Pseudomonadati</taxon>
        <taxon>Pseudomonadota</taxon>
        <taxon>Alphaproteobacteria</taxon>
        <taxon>Hyphomicrobiales</taxon>
        <taxon>Stappiaceae</taxon>
        <taxon>Pseudovibrio</taxon>
    </lineage>
</organism>
<dbReference type="SUPFAM" id="SSF46689">
    <property type="entry name" value="Homeodomain-like"/>
    <property type="match status" value="1"/>
</dbReference>
<keyword evidence="1 2" id="KW-0238">DNA-binding</keyword>
<dbReference type="InterPro" id="IPR009057">
    <property type="entry name" value="Homeodomain-like_sf"/>
</dbReference>
<name>A0ABQ3ER01_9HYPH</name>
<dbReference type="EMBL" id="BMXE01000009">
    <property type="protein sequence ID" value="GHB46141.1"/>
    <property type="molecule type" value="Genomic_DNA"/>
</dbReference>
<dbReference type="PANTHER" id="PTHR30055">
    <property type="entry name" value="HTH-TYPE TRANSCRIPTIONAL REGULATOR RUTR"/>
    <property type="match status" value="1"/>
</dbReference>
<evidence type="ECO:0000259" key="3">
    <source>
        <dbReference type="PROSITE" id="PS50977"/>
    </source>
</evidence>
<sequence>MKGTTKASRTQHRILEAAIDLVQAQAGGQFSLDAVAKHAGVSKGGLLYNFPSKQALIRAMVQYHVDETRAHIAEEERKLADDPYRHKLMRAFLKGHCKRMQEEGKTGSGMLAAIADDHSLLDPVRAFHKEVYERLQKESEDPELATLVYLAVEGIHCNGIFQVLDEQLLDVDEQLDRMSEILK</sequence>
<keyword evidence="5" id="KW-1185">Reference proteome</keyword>
<dbReference type="PRINTS" id="PR00455">
    <property type="entry name" value="HTHTETR"/>
</dbReference>
<reference evidence="5" key="1">
    <citation type="journal article" date="2019" name="Int. J. Syst. Evol. Microbiol.">
        <title>The Global Catalogue of Microorganisms (GCM) 10K type strain sequencing project: providing services to taxonomists for standard genome sequencing and annotation.</title>
        <authorList>
            <consortium name="The Broad Institute Genomics Platform"/>
            <consortium name="The Broad Institute Genome Sequencing Center for Infectious Disease"/>
            <person name="Wu L."/>
            <person name="Ma J."/>
        </authorList>
    </citation>
    <scope>NUCLEOTIDE SEQUENCE [LARGE SCALE GENOMIC DNA]</scope>
    <source>
        <strain evidence="5">KCTC 12861</strain>
    </source>
</reference>
<dbReference type="InterPro" id="IPR050109">
    <property type="entry name" value="HTH-type_TetR-like_transc_reg"/>
</dbReference>
<comment type="caution">
    <text evidence="4">The sequence shown here is derived from an EMBL/GenBank/DDBJ whole genome shotgun (WGS) entry which is preliminary data.</text>
</comment>
<evidence type="ECO:0000256" key="1">
    <source>
        <dbReference type="ARBA" id="ARBA00023125"/>
    </source>
</evidence>
<protein>
    <submittedName>
        <fullName evidence="4">TetR family transcriptional regulator</fullName>
    </submittedName>
</protein>
<dbReference type="InterPro" id="IPR001647">
    <property type="entry name" value="HTH_TetR"/>
</dbReference>
<dbReference type="PROSITE" id="PS50977">
    <property type="entry name" value="HTH_TETR_2"/>
    <property type="match status" value="1"/>
</dbReference>
<feature type="domain" description="HTH tetR-type" evidence="3">
    <location>
        <begin position="8"/>
        <end position="68"/>
    </location>
</feature>
<dbReference type="Pfam" id="PF17937">
    <property type="entry name" value="TetR_C_28"/>
    <property type="match status" value="1"/>
</dbReference>
<dbReference type="InterPro" id="IPR041479">
    <property type="entry name" value="TetR_CgmR_C"/>
</dbReference>
<evidence type="ECO:0000313" key="4">
    <source>
        <dbReference type="EMBL" id="GHB46141.1"/>
    </source>
</evidence>
<gene>
    <name evidence="4" type="ORF">GCM10007094_39310</name>
</gene>
<accession>A0ABQ3ER01</accession>
<feature type="DNA-binding region" description="H-T-H motif" evidence="2">
    <location>
        <begin position="31"/>
        <end position="50"/>
    </location>
</feature>
<evidence type="ECO:0000313" key="5">
    <source>
        <dbReference type="Proteomes" id="UP000637980"/>
    </source>
</evidence>